<evidence type="ECO:0000313" key="2">
    <source>
        <dbReference type="EMBL" id="GEO83391.1"/>
    </source>
</evidence>
<organism evidence="2 3">
    <name type="scientific">Ciceribacter naphthalenivorans</name>
    <dbReference type="NCBI Taxonomy" id="1118451"/>
    <lineage>
        <taxon>Bacteria</taxon>
        <taxon>Pseudomonadati</taxon>
        <taxon>Pseudomonadota</taxon>
        <taxon>Alphaproteobacteria</taxon>
        <taxon>Hyphomicrobiales</taxon>
        <taxon>Rhizobiaceae</taxon>
        <taxon>Ciceribacter</taxon>
    </lineage>
</organism>
<dbReference type="EMBL" id="BJZP01000001">
    <property type="protein sequence ID" value="GEO83391.1"/>
    <property type="molecule type" value="Genomic_DNA"/>
</dbReference>
<dbReference type="AlphaFoldDB" id="A0A512HD63"/>
<gene>
    <name evidence="2" type="ORF">RNA01_03230</name>
</gene>
<sequence length="52" mass="5267">MNTRKLTLAVVLMASAFGLSSCGNTIRGIGKDTANTVNATQQAGQDVGNAAK</sequence>
<feature type="chain" id="PRO_5022065783" evidence="1">
    <location>
        <begin position="22"/>
        <end position="52"/>
    </location>
</feature>
<reference evidence="2 3" key="1">
    <citation type="submission" date="2019-07" db="EMBL/GenBank/DDBJ databases">
        <title>Whole genome shotgun sequence of Rhizobium naphthalenivorans NBRC 107585.</title>
        <authorList>
            <person name="Hosoyama A."/>
            <person name="Uohara A."/>
            <person name="Ohji S."/>
            <person name="Ichikawa N."/>
        </authorList>
    </citation>
    <scope>NUCLEOTIDE SEQUENCE [LARGE SCALE GENOMIC DNA]</scope>
    <source>
        <strain evidence="2 3">NBRC 107585</strain>
    </source>
</reference>
<dbReference type="PROSITE" id="PS51257">
    <property type="entry name" value="PROKAR_LIPOPROTEIN"/>
    <property type="match status" value="1"/>
</dbReference>
<keyword evidence="1" id="KW-0732">Signal</keyword>
<name>A0A512HD63_9HYPH</name>
<accession>A0A512HD63</accession>
<dbReference type="Proteomes" id="UP000321717">
    <property type="component" value="Unassembled WGS sequence"/>
</dbReference>
<evidence type="ECO:0000313" key="3">
    <source>
        <dbReference type="Proteomes" id="UP000321717"/>
    </source>
</evidence>
<protein>
    <submittedName>
        <fullName evidence="2">Entericidin</fullName>
    </submittedName>
</protein>
<comment type="caution">
    <text evidence="2">The sequence shown here is derived from an EMBL/GenBank/DDBJ whole genome shotgun (WGS) entry which is preliminary data.</text>
</comment>
<evidence type="ECO:0000256" key="1">
    <source>
        <dbReference type="SAM" id="SignalP"/>
    </source>
</evidence>
<feature type="signal peptide" evidence="1">
    <location>
        <begin position="1"/>
        <end position="21"/>
    </location>
</feature>
<proteinExistence type="predicted"/>
<keyword evidence="3" id="KW-1185">Reference proteome</keyword>